<feature type="chain" id="PRO_5012265334" description="T9SS C-terminal target domain-containing protein" evidence="1">
    <location>
        <begin position="22"/>
        <end position="472"/>
    </location>
</feature>
<dbReference type="EMBL" id="NOXV01000248">
    <property type="protein sequence ID" value="OYQ37855.1"/>
    <property type="molecule type" value="Genomic_DNA"/>
</dbReference>
<evidence type="ECO:0000313" key="2">
    <source>
        <dbReference type="EMBL" id="OYQ37855.1"/>
    </source>
</evidence>
<gene>
    <name evidence="2" type="ORF">CHU92_07380</name>
</gene>
<sequence>MKKSLLLTGIFALMAAFTSCSDDDSNNNNNNGGGNNNIVELTGTLSTRTLTKDKKYLLKGQVFVGNTTNNTNQTLTIEPGTVIMGDKTSRGTLIVTPGNKIIANGTVAEPIVFTSALPAGSRDRGDWGGLVILGRARVNQSNPSIEGISPQVNYGGDNDSDDSGTLRNVRVEFAGIELTPNNETNSITLGGVGNQTDIENCQVSFGGDDGFEWFGGTVNAKNLIAFATWDDSFDVDFGFSGKVQFGLEVRYPSFADQSGSNSFEIDNGPNDNETAFLTTGVFSNFTCVGPRAVNTQSINANFQHSIDLRRRAAATIANSVFVGYPRGIRMNQQTVYNNYNGGTGALLNNILVADLQTFSVGTGMTATATDLQTLWNAPANGNTTVTSLPAGGFPEIYSQLGFNTNIFFGTSLPSAYTANPTFAVTSGTLTTGASFTNSRLSSGFEQVAYRGAFGATDWTDGWAEFNPINKAY</sequence>
<keyword evidence="3" id="KW-1185">Reference proteome</keyword>
<dbReference type="PROSITE" id="PS51257">
    <property type="entry name" value="PROKAR_LIPOPROTEIN"/>
    <property type="match status" value="1"/>
</dbReference>
<comment type="caution">
    <text evidence="2">The sequence shown here is derived from an EMBL/GenBank/DDBJ whole genome shotgun (WGS) entry which is preliminary data.</text>
</comment>
<dbReference type="AlphaFoldDB" id="A0A255ZAF8"/>
<reference evidence="2 3" key="1">
    <citation type="submission" date="2017-07" db="EMBL/GenBank/DDBJ databases">
        <title>Flavobacterium cyanobacteriorum sp. nov., isolated from cyanobacterial aggregates in a eutrophic lake.</title>
        <authorList>
            <person name="Cai H."/>
        </authorList>
    </citation>
    <scope>NUCLEOTIDE SEQUENCE [LARGE SCALE GENOMIC DNA]</scope>
    <source>
        <strain evidence="2 3">TH021</strain>
    </source>
</reference>
<organism evidence="2 3">
    <name type="scientific">Flavobacterium cyanobacteriorum</name>
    <dbReference type="NCBI Taxonomy" id="2022802"/>
    <lineage>
        <taxon>Bacteria</taxon>
        <taxon>Pseudomonadati</taxon>
        <taxon>Bacteroidota</taxon>
        <taxon>Flavobacteriia</taxon>
        <taxon>Flavobacteriales</taxon>
        <taxon>Flavobacteriaceae</taxon>
        <taxon>Flavobacterium</taxon>
    </lineage>
</organism>
<name>A0A255ZAF8_9FLAO</name>
<feature type="signal peptide" evidence="1">
    <location>
        <begin position="1"/>
        <end position="21"/>
    </location>
</feature>
<dbReference type="PANTHER" id="PTHR41339">
    <property type="entry name" value="LIPL48"/>
    <property type="match status" value="1"/>
</dbReference>
<dbReference type="Proteomes" id="UP000216605">
    <property type="component" value="Unassembled WGS sequence"/>
</dbReference>
<accession>A0A255ZAF8</accession>
<dbReference type="OrthoDB" id="1521716at2"/>
<evidence type="ECO:0000256" key="1">
    <source>
        <dbReference type="SAM" id="SignalP"/>
    </source>
</evidence>
<dbReference type="PANTHER" id="PTHR41339:SF1">
    <property type="entry name" value="SECRETED PROTEIN"/>
    <property type="match status" value="1"/>
</dbReference>
<keyword evidence="1" id="KW-0732">Signal</keyword>
<dbReference type="RefSeq" id="WP_094414136.1">
    <property type="nucleotide sequence ID" value="NZ_NOXV01000248.1"/>
</dbReference>
<protein>
    <recommendedName>
        <fullName evidence="4">T9SS C-terminal target domain-containing protein</fullName>
    </recommendedName>
</protein>
<evidence type="ECO:0000313" key="3">
    <source>
        <dbReference type="Proteomes" id="UP000216605"/>
    </source>
</evidence>
<proteinExistence type="predicted"/>
<evidence type="ECO:0008006" key="4">
    <source>
        <dbReference type="Google" id="ProtNLM"/>
    </source>
</evidence>